<accession>A0A1Q9DF35</accession>
<evidence type="ECO:0000313" key="1">
    <source>
        <dbReference type="EMBL" id="OLP93801.1"/>
    </source>
</evidence>
<gene>
    <name evidence="1" type="ORF">AK812_SmicGene24244</name>
</gene>
<dbReference type="AlphaFoldDB" id="A0A1Q9DF35"/>
<organism evidence="1 2">
    <name type="scientific">Symbiodinium microadriaticum</name>
    <name type="common">Dinoflagellate</name>
    <name type="synonym">Zooxanthella microadriatica</name>
    <dbReference type="NCBI Taxonomy" id="2951"/>
    <lineage>
        <taxon>Eukaryota</taxon>
        <taxon>Sar</taxon>
        <taxon>Alveolata</taxon>
        <taxon>Dinophyceae</taxon>
        <taxon>Suessiales</taxon>
        <taxon>Symbiodiniaceae</taxon>
        <taxon>Symbiodinium</taxon>
    </lineage>
</organism>
<keyword evidence="2" id="KW-1185">Reference proteome</keyword>
<dbReference type="Proteomes" id="UP000186817">
    <property type="component" value="Unassembled WGS sequence"/>
</dbReference>
<proteinExistence type="predicted"/>
<name>A0A1Q9DF35_SYMMI</name>
<protein>
    <submittedName>
        <fullName evidence="1">Uncharacterized protein</fullName>
    </submittedName>
</protein>
<dbReference type="EMBL" id="LSRX01000568">
    <property type="protein sequence ID" value="OLP93801.1"/>
    <property type="molecule type" value="Genomic_DNA"/>
</dbReference>
<sequence length="66" mass="7096">MNSPHCDFPSFITSCGSTVILVKVLGGVAIFERGQHMDDEGSTLSSSDDEDFELVRDAEGKVSLMS</sequence>
<reference evidence="1 2" key="1">
    <citation type="submission" date="2016-02" db="EMBL/GenBank/DDBJ databases">
        <title>Genome analysis of coral dinoflagellate symbionts highlights evolutionary adaptations to a symbiotic lifestyle.</title>
        <authorList>
            <person name="Aranda M."/>
            <person name="Li Y."/>
            <person name="Liew Y.J."/>
            <person name="Baumgarten S."/>
            <person name="Simakov O."/>
            <person name="Wilson M."/>
            <person name="Piel J."/>
            <person name="Ashoor H."/>
            <person name="Bougouffa S."/>
            <person name="Bajic V.B."/>
            <person name="Ryu T."/>
            <person name="Ravasi T."/>
            <person name="Bayer T."/>
            <person name="Micklem G."/>
            <person name="Kim H."/>
            <person name="Bhak J."/>
            <person name="Lajeunesse T.C."/>
            <person name="Voolstra C.R."/>
        </authorList>
    </citation>
    <scope>NUCLEOTIDE SEQUENCE [LARGE SCALE GENOMIC DNA]</scope>
    <source>
        <strain evidence="1 2">CCMP2467</strain>
    </source>
</reference>
<evidence type="ECO:0000313" key="2">
    <source>
        <dbReference type="Proteomes" id="UP000186817"/>
    </source>
</evidence>
<comment type="caution">
    <text evidence="1">The sequence shown here is derived from an EMBL/GenBank/DDBJ whole genome shotgun (WGS) entry which is preliminary data.</text>
</comment>